<keyword evidence="1" id="KW-0805">Transcription regulation</keyword>
<dbReference type="PATRIC" id="fig|1441095.3.peg.3573"/>
<comment type="caution">
    <text evidence="4">Lacks conserved residue(s) required for the propagation of feature annotation.</text>
</comment>
<evidence type="ECO:0000256" key="2">
    <source>
        <dbReference type="ARBA" id="ARBA00023125"/>
    </source>
</evidence>
<feature type="domain" description="Response regulatory" evidence="6">
    <location>
        <begin position="3"/>
        <end position="119"/>
    </location>
</feature>
<dbReference type="PROSITE" id="PS00041">
    <property type="entry name" value="HTH_ARAC_FAMILY_1"/>
    <property type="match status" value="1"/>
</dbReference>
<dbReference type="RefSeq" id="WP_053604769.1">
    <property type="nucleotide sequence ID" value="NZ_CP012600.1"/>
</dbReference>
<dbReference type="InterPro" id="IPR020449">
    <property type="entry name" value="Tscrpt_reg_AraC-type_HTH"/>
</dbReference>
<gene>
    <name evidence="7" type="ORF">AM592_16180</name>
</gene>
<dbReference type="SUPFAM" id="SSF52172">
    <property type="entry name" value="CheY-like"/>
    <property type="match status" value="1"/>
</dbReference>
<evidence type="ECO:0000256" key="1">
    <source>
        <dbReference type="ARBA" id="ARBA00023015"/>
    </source>
</evidence>
<accession>A0A0M4FTD8</accession>
<protein>
    <recommendedName>
        <fullName evidence="9">AraC family transcriptional regulator</fullName>
    </recommendedName>
</protein>
<evidence type="ECO:0008006" key="9">
    <source>
        <dbReference type="Google" id="ProtNLM"/>
    </source>
</evidence>
<keyword evidence="2" id="KW-0238">DNA-binding</keyword>
<reference evidence="8" key="1">
    <citation type="submission" date="2015-08" db="EMBL/GenBank/DDBJ databases">
        <title>Genome sequencing project for genomic taxonomy and phylogenomics of Bacillus-like bacteria.</title>
        <authorList>
            <person name="Liu B."/>
            <person name="Wang J."/>
            <person name="Zhu Y."/>
            <person name="Liu G."/>
            <person name="Chen Q."/>
            <person name="Chen Z."/>
            <person name="Lan J."/>
            <person name="Che J."/>
            <person name="Ge C."/>
            <person name="Shi H."/>
            <person name="Pan Z."/>
            <person name="Liu X."/>
        </authorList>
    </citation>
    <scope>NUCLEOTIDE SEQUENCE [LARGE SCALE GENOMIC DNA]</scope>
    <source>
        <strain evidence="8">FJAT-4402</strain>
    </source>
</reference>
<dbReference type="PROSITE" id="PS01124">
    <property type="entry name" value="HTH_ARAC_FAMILY_2"/>
    <property type="match status" value="1"/>
</dbReference>
<dbReference type="EMBL" id="CP012600">
    <property type="protein sequence ID" value="ALC82947.1"/>
    <property type="molecule type" value="Genomic_DNA"/>
</dbReference>
<keyword evidence="3" id="KW-0804">Transcription</keyword>
<dbReference type="Gene3D" id="3.40.50.2300">
    <property type="match status" value="1"/>
</dbReference>
<organism evidence="7 8">
    <name type="scientific">Bacillus gobiensis</name>
    <dbReference type="NCBI Taxonomy" id="1441095"/>
    <lineage>
        <taxon>Bacteria</taxon>
        <taxon>Bacillati</taxon>
        <taxon>Bacillota</taxon>
        <taxon>Bacilli</taxon>
        <taxon>Bacillales</taxon>
        <taxon>Bacillaceae</taxon>
        <taxon>Bacillus</taxon>
    </lineage>
</organism>
<dbReference type="Proteomes" id="UP000067625">
    <property type="component" value="Chromosome"/>
</dbReference>
<feature type="domain" description="HTH araC/xylS-type" evidence="5">
    <location>
        <begin position="392"/>
        <end position="491"/>
    </location>
</feature>
<dbReference type="AlphaFoldDB" id="A0A0M4FTD8"/>
<dbReference type="OrthoDB" id="2563880at2"/>
<dbReference type="InterPro" id="IPR018060">
    <property type="entry name" value="HTH_AraC"/>
</dbReference>
<evidence type="ECO:0000313" key="8">
    <source>
        <dbReference type="Proteomes" id="UP000067625"/>
    </source>
</evidence>
<dbReference type="GO" id="GO:0000160">
    <property type="term" value="P:phosphorelay signal transduction system"/>
    <property type="evidence" value="ECO:0007669"/>
    <property type="project" value="InterPro"/>
</dbReference>
<dbReference type="GO" id="GO:0003700">
    <property type="term" value="F:DNA-binding transcription factor activity"/>
    <property type="evidence" value="ECO:0007669"/>
    <property type="project" value="InterPro"/>
</dbReference>
<dbReference type="InterPro" id="IPR009057">
    <property type="entry name" value="Homeodomain-like_sf"/>
</dbReference>
<dbReference type="Gene3D" id="1.10.10.60">
    <property type="entry name" value="Homeodomain-like"/>
    <property type="match status" value="2"/>
</dbReference>
<dbReference type="PANTHER" id="PTHR43280">
    <property type="entry name" value="ARAC-FAMILY TRANSCRIPTIONAL REGULATOR"/>
    <property type="match status" value="1"/>
</dbReference>
<proteinExistence type="predicted"/>
<dbReference type="SMART" id="SM00342">
    <property type="entry name" value="HTH_ARAC"/>
    <property type="match status" value="1"/>
</dbReference>
<reference evidence="7 8" key="2">
    <citation type="journal article" date="2016" name="Int. J. Syst. Evol. Microbiol.">
        <title>Bacillus gobiensis sp. nov., isolated from a soil sample.</title>
        <authorList>
            <person name="Liu B."/>
            <person name="Liu G.H."/>
            <person name="Cetin S."/>
            <person name="Schumann P."/>
            <person name="Pan Z.Z."/>
            <person name="Chen Q.Q."/>
        </authorList>
    </citation>
    <scope>NUCLEOTIDE SEQUENCE [LARGE SCALE GENOMIC DNA]</scope>
    <source>
        <strain evidence="7 8">FJAT-4402</strain>
    </source>
</reference>
<dbReference type="PRINTS" id="PR00032">
    <property type="entry name" value="HTHARAC"/>
</dbReference>
<dbReference type="PANTHER" id="PTHR43280:SF2">
    <property type="entry name" value="HTH-TYPE TRANSCRIPTIONAL REGULATOR EXSA"/>
    <property type="match status" value="1"/>
</dbReference>
<dbReference type="Pfam" id="PF12833">
    <property type="entry name" value="HTH_18"/>
    <property type="match status" value="1"/>
</dbReference>
<dbReference type="InterPro" id="IPR001789">
    <property type="entry name" value="Sig_transdc_resp-reg_receiver"/>
</dbReference>
<evidence type="ECO:0000259" key="5">
    <source>
        <dbReference type="PROSITE" id="PS01124"/>
    </source>
</evidence>
<dbReference type="GO" id="GO:0043565">
    <property type="term" value="F:sequence-specific DNA binding"/>
    <property type="evidence" value="ECO:0007669"/>
    <property type="project" value="InterPro"/>
</dbReference>
<dbReference type="SUPFAM" id="SSF46689">
    <property type="entry name" value="Homeodomain-like"/>
    <property type="match status" value="1"/>
</dbReference>
<dbReference type="STRING" id="1441095.AM592_16180"/>
<dbReference type="InterPro" id="IPR018062">
    <property type="entry name" value="HTH_AraC-typ_CS"/>
</dbReference>
<dbReference type="CDD" id="cd00156">
    <property type="entry name" value="REC"/>
    <property type="match status" value="1"/>
</dbReference>
<dbReference type="PROSITE" id="PS50110">
    <property type="entry name" value="RESPONSE_REGULATORY"/>
    <property type="match status" value="1"/>
</dbReference>
<sequence>MVTLLIADRDPNECIGIEWLVKNYSIGFERQYLVHTMDDLVKTIEEDNPSVLCLEIDLVPASQFETVKRLIQRYAIKTIVVTAEATFERALQALEVRAYEFWVKPFSLEKVKKTLQSVYRQSKTPKRNSVLIETNQNPIGYNHLLQKNDKTRGIKFVSLLQMNKSRLADLHRFLKEYPFPSSVAILPLSEMIAVVHTDNNLDAADVYQELRTILREWNERYQEAVTIVLYYSKNTSISLHEKYLNALNAFEIRFFQGNRDITLIEDDVKWETIDPFLTSSEQRAWIEMLNNKDKESIKHWMYQQFLNIKEPYPSPGLLRIRLTSILAQIRRFMKNFHLDTVNPFEMSYQKVFQSILYETVLYRIVQDLLLFVYEVIDGVSLQQQKATTDIVEQAIHYIQTHYKNPNLSLENVANFVDRSSSYTSHILAKRLGTNFRELVNQMRMKEAEKLLLGSNMGIQQISYEIGFRNANYFSRVFKQKHNTTPREFKAKKSI</sequence>
<evidence type="ECO:0000256" key="4">
    <source>
        <dbReference type="PROSITE-ProRule" id="PRU00169"/>
    </source>
</evidence>
<name>A0A0M4FTD8_9BACI</name>
<dbReference type="InterPro" id="IPR011006">
    <property type="entry name" value="CheY-like_superfamily"/>
</dbReference>
<keyword evidence="8" id="KW-1185">Reference proteome</keyword>
<evidence type="ECO:0000313" key="7">
    <source>
        <dbReference type="EMBL" id="ALC82947.1"/>
    </source>
</evidence>
<evidence type="ECO:0000259" key="6">
    <source>
        <dbReference type="PROSITE" id="PS50110"/>
    </source>
</evidence>
<evidence type="ECO:0000256" key="3">
    <source>
        <dbReference type="ARBA" id="ARBA00023163"/>
    </source>
</evidence>